<dbReference type="GO" id="GO:0031514">
    <property type="term" value="C:motile cilium"/>
    <property type="evidence" value="ECO:0007669"/>
    <property type="project" value="TreeGrafter"/>
</dbReference>
<name>W6UQ15_ECHGR</name>
<dbReference type="OMA" id="EYLVFNR"/>
<keyword evidence="1" id="KW-0963">Cytoplasm</keyword>
<dbReference type="EMBL" id="APAU02000031">
    <property type="protein sequence ID" value="EUB60387.1"/>
    <property type="molecule type" value="Genomic_DNA"/>
</dbReference>
<dbReference type="Gene3D" id="1.20.960.40">
    <property type="match status" value="1"/>
</dbReference>
<dbReference type="GO" id="GO:0034453">
    <property type="term" value="P:microtubule anchoring"/>
    <property type="evidence" value="ECO:0007669"/>
    <property type="project" value="InterPro"/>
</dbReference>
<proteinExistence type="predicted"/>
<evidence type="ECO:0000256" key="2">
    <source>
        <dbReference type="ARBA" id="ARBA00023212"/>
    </source>
</evidence>
<evidence type="ECO:0000256" key="1">
    <source>
        <dbReference type="ARBA" id="ARBA00022490"/>
    </source>
</evidence>
<dbReference type="SMR" id="W6UQ15"/>
<dbReference type="STRING" id="6210.W6UQ15"/>
<comment type="caution">
    <text evidence="4">The sequence shown here is derived from an EMBL/GenBank/DDBJ whole genome shotgun (WGS) entry which is preliminary data.</text>
</comment>
<keyword evidence="2" id="KW-0206">Cytoskeleton</keyword>
<feature type="domain" description="FGFR1 oncogene partner (FOP) N-terminal dimerisation" evidence="3">
    <location>
        <begin position="54"/>
        <end position="118"/>
    </location>
</feature>
<dbReference type="PANTHER" id="PTHR15431">
    <property type="entry name" value="FGFR1 ONCOGENE PARTNER/LISH DOMAIN-CONTAINING PROTEIN"/>
    <property type="match status" value="1"/>
</dbReference>
<dbReference type="PANTHER" id="PTHR15431:SF19">
    <property type="entry name" value="CENTROSOMAL PROTEIN 20-RELATED"/>
    <property type="match status" value="1"/>
</dbReference>
<dbReference type="CTD" id="36340484"/>
<accession>W6UQ15</accession>
<dbReference type="Proteomes" id="UP000019149">
    <property type="component" value="Unassembled WGS sequence"/>
</dbReference>
<dbReference type="RefSeq" id="XP_024351583.1">
    <property type="nucleotide sequence ID" value="XM_024494018.1"/>
</dbReference>
<dbReference type="GeneID" id="36340484"/>
<dbReference type="InterPro" id="IPR018993">
    <property type="entry name" value="FOP_dimerisation-dom_N"/>
</dbReference>
<dbReference type="OrthoDB" id="5970631at2759"/>
<reference evidence="4 5" key="1">
    <citation type="journal article" date="2013" name="Nat. Genet.">
        <title>The genome of the hydatid tapeworm Echinococcus granulosus.</title>
        <authorList>
            <person name="Zheng H."/>
            <person name="Zhang W."/>
            <person name="Zhang L."/>
            <person name="Zhang Z."/>
            <person name="Li J."/>
            <person name="Lu G."/>
            <person name="Zhu Y."/>
            <person name="Wang Y."/>
            <person name="Huang Y."/>
            <person name="Liu J."/>
            <person name="Kang H."/>
            <person name="Chen J."/>
            <person name="Wang L."/>
            <person name="Chen A."/>
            <person name="Yu S."/>
            <person name="Gao Z."/>
            <person name="Jin L."/>
            <person name="Gu W."/>
            <person name="Wang Z."/>
            <person name="Zhao L."/>
            <person name="Shi B."/>
            <person name="Wen H."/>
            <person name="Lin R."/>
            <person name="Jones M.K."/>
            <person name="Brejova B."/>
            <person name="Vinar T."/>
            <person name="Zhao G."/>
            <person name="McManus D.P."/>
            <person name="Chen Z."/>
            <person name="Zhou Y."/>
            <person name="Wang S."/>
        </authorList>
    </citation>
    <scope>NUCLEOTIDE SEQUENCE [LARGE SCALE GENOMIC DNA]</scope>
</reference>
<sequence length="158" mass="17673">MTTSMFIQSIVMATVSDLKNALKSLLARNGALNRIEAQAKFEVFAALDKTTPSQNLPSHVQIDEAAFIINELILEYMKFNDLRFSESVFRSEMKHKHEPMSRRLLCQSLNVKPTVSAKVSADDAAAGSGIRAASFAEKPVPLLYYFVEHFKSTKFGRN</sequence>
<dbReference type="GO" id="GO:0060271">
    <property type="term" value="P:cilium assembly"/>
    <property type="evidence" value="ECO:0007669"/>
    <property type="project" value="TreeGrafter"/>
</dbReference>
<organism evidence="4 5">
    <name type="scientific">Echinococcus granulosus</name>
    <name type="common">Hydatid tapeworm</name>
    <dbReference type="NCBI Taxonomy" id="6210"/>
    <lineage>
        <taxon>Eukaryota</taxon>
        <taxon>Metazoa</taxon>
        <taxon>Spiralia</taxon>
        <taxon>Lophotrochozoa</taxon>
        <taxon>Platyhelminthes</taxon>
        <taxon>Cestoda</taxon>
        <taxon>Eucestoda</taxon>
        <taxon>Cyclophyllidea</taxon>
        <taxon>Taeniidae</taxon>
        <taxon>Echinococcus</taxon>
        <taxon>Echinococcus granulosus group</taxon>
    </lineage>
</organism>
<dbReference type="GO" id="GO:0005813">
    <property type="term" value="C:centrosome"/>
    <property type="evidence" value="ECO:0007669"/>
    <property type="project" value="TreeGrafter"/>
</dbReference>
<keyword evidence="5" id="KW-1185">Reference proteome</keyword>
<dbReference type="Pfam" id="PF09398">
    <property type="entry name" value="FOP_dimer"/>
    <property type="match status" value="1"/>
</dbReference>
<dbReference type="KEGG" id="egl:EGR_04769"/>
<dbReference type="AlphaFoldDB" id="W6UQ15"/>
<evidence type="ECO:0000313" key="4">
    <source>
        <dbReference type="EMBL" id="EUB60387.1"/>
    </source>
</evidence>
<dbReference type="GO" id="GO:0036064">
    <property type="term" value="C:ciliary basal body"/>
    <property type="evidence" value="ECO:0007669"/>
    <property type="project" value="TreeGrafter"/>
</dbReference>
<evidence type="ECO:0000313" key="5">
    <source>
        <dbReference type="Proteomes" id="UP000019149"/>
    </source>
</evidence>
<evidence type="ECO:0000259" key="3">
    <source>
        <dbReference type="Pfam" id="PF09398"/>
    </source>
</evidence>
<protein>
    <submittedName>
        <fullName evidence="4">LisH domain-containing protein</fullName>
    </submittedName>
</protein>
<gene>
    <name evidence="4" type="ORF">EGR_04769</name>
</gene>